<proteinExistence type="predicted"/>
<dbReference type="InParanoid" id="W2RQL4"/>
<reference evidence="3 4" key="1">
    <citation type="submission" date="2013-03" db="EMBL/GenBank/DDBJ databases">
        <title>The Genome Sequence of Phialophora europaea CBS 101466.</title>
        <authorList>
            <consortium name="The Broad Institute Genomics Platform"/>
            <person name="Cuomo C."/>
            <person name="de Hoog S."/>
            <person name="Gorbushina A."/>
            <person name="Walker B."/>
            <person name="Young S.K."/>
            <person name="Zeng Q."/>
            <person name="Gargeya S."/>
            <person name="Fitzgerald M."/>
            <person name="Haas B."/>
            <person name="Abouelleil A."/>
            <person name="Allen A.W."/>
            <person name="Alvarado L."/>
            <person name="Arachchi H.M."/>
            <person name="Berlin A.M."/>
            <person name="Chapman S.B."/>
            <person name="Gainer-Dewar J."/>
            <person name="Goldberg J."/>
            <person name="Griggs A."/>
            <person name="Gujja S."/>
            <person name="Hansen M."/>
            <person name="Howarth C."/>
            <person name="Imamovic A."/>
            <person name="Ireland A."/>
            <person name="Larimer J."/>
            <person name="McCowan C."/>
            <person name="Murphy C."/>
            <person name="Pearson M."/>
            <person name="Poon T.W."/>
            <person name="Priest M."/>
            <person name="Roberts A."/>
            <person name="Saif S."/>
            <person name="Shea T."/>
            <person name="Sisk P."/>
            <person name="Sykes S."/>
            <person name="Wortman J."/>
            <person name="Nusbaum C."/>
            <person name="Birren B."/>
        </authorList>
    </citation>
    <scope>NUCLEOTIDE SEQUENCE [LARGE SCALE GENOMIC DNA]</scope>
    <source>
        <strain evidence="3 4">CBS 101466</strain>
    </source>
</reference>
<dbReference type="AlphaFoldDB" id="W2RQL4"/>
<protein>
    <recommendedName>
        <fullName evidence="2">DUF6594 domain-containing protein</fullName>
    </recommendedName>
</protein>
<dbReference type="VEuPathDB" id="FungiDB:HMPREF1541_06795"/>
<evidence type="ECO:0000313" key="3">
    <source>
        <dbReference type="EMBL" id="ETN38757.1"/>
    </source>
</evidence>
<dbReference type="GeneID" id="19974134"/>
<keyword evidence="1" id="KW-0472">Membrane</keyword>
<keyword evidence="4" id="KW-1185">Reference proteome</keyword>
<dbReference type="InterPro" id="IPR046529">
    <property type="entry name" value="DUF6594"/>
</dbReference>
<feature type="domain" description="DUF6594" evidence="2">
    <location>
        <begin position="33"/>
        <end position="94"/>
    </location>
</feature>
<keyword evidence="1" id="KW-0812">Transmembrane</keyword>
<feature type="transmembrane region" description="Helical" evidence="1">
    <location>
        <begin position="47"/>
        <end position="69"/>
    </location>
</feature>
<dbReference type="Pfam" id="PF20237">
    <property type="entry name" value="DUF6594"/>
    <property type="match status" value="1"/>
</dbReference>
<gene>
    <name evidence="3" type="ORF">HMPREF1541_06795</name>
</gene>
<dbReference type="RefSeq" id="XP_008719346.1">
    <property type="nucleotide sequence ID" value="XM_008721124.1"/>
</dbReference>
<dbReference type="Proteomes" id="UP000030752">
    <property type="component" value="Unassembled WGS sequence"/>
</dbReference>
<dbReference type="HOGENOM" id="CLU_2386083_0_0_1"/>
<name>W2RQL4_CYPE1</name>
<organism evidence="3 4">
    <name type="scientific">Cyphellophora europaea (strain CBS 101466)</name>
    <name type="common">Phialophora europaea</name>
    <dbReference type="NCBI Taxonomy" id="1220924"/>
    <lineage>
        <taxon>Eukaryota</taxon>
        <taxon>Fungi</taxon>
        <taxon>Dikarya</taxon>
        <taxon>Ascomycota</taxon>
        <taxon>Pezizomycotina</taxon>
        <taxon>Eurotiomycetes</taxon>
        <taxon>Chaetothyriomycetidae</taxon>
        <taxon>Chaetothyriales</taxon>
        <taxon>Cyphellophoraceae</taxon>
        <taxon>Cyphellophora</taxon>
    </lineage>
</organism>
<evidence type="ECO:0000259" key="2">
    <source>
        <dbReference type="Pfam" id="PF20237"/>
    </source>
</evidence>
<evidence type="ECO:0000256" key="1">
    <source>
        <dbReference type="SAM" id="Phobius"/>
    </source>
</evidence>
<accession>W2RQL4</accession>
<evidence type="ECO:0000313" key="4">
    <source>
        <dbReference type="Proteomes" id="UP000030752"/>
    </source>
</evidence>
<dbReference type="EMBL" id="KB822722">
    <property type="protein sequence ID" value="ETN38757.1"/>
    <property type="molecule type" value="Genomic_DNA"/>
</dbReference>
<sequence length="94" mass="10185">MALCGLDRSTTAGYPEVFFSVLPDFVLKGRVVGKGTRFFSNYRTVQLVKVIAVTCTSLLLVLPIVVLYILSEKDASEGVKIGVTVLFVVLFALA</sequence>
<keyword evidence="1" id="KW-1133">Transmembrane helix</keyword>